<dbReference type="RefSeq" id="WP_354643758.1">
    <property type="nucleotide sequence ID" value="NZ_CP159872.1"/>
</dbReference>
<dbReference type="EMBL" id="CP159872">
    <property type="protein sequence ID" value="XCM82823.1"/>
    <property type="molecule type" value="Genomic_DNA"/>
</dbReference>
<sequence>MRRSATALRRHIRGRLFENGGLLPHPHATLAGPTYEQWLTATS</sequence>
<dbReference type="AlphaFoldDB" id="A0AAU8K453"/>
<dbReference type="KEGG" id="kcm:ABWK59_29880"/>
<reference evidence="1" key="1">
    <citation type="submission" date="2024-06" db="EMBL/GenBank/DDBJ databases">
        <title>The genome sequences of Kitasatospora sp. strain HUAS MG31.</title>
        <authorList>
            <person name="Mo P."/>
        </authorList>
    </citation>
    <scope>NUCLEOTIDE SEQUENCE</scope>
    <source>
        <strain evidence="1">HUAS MG31</strain>
    </source>
</reference>
<proteinExistence type="predicted"/>
<evidence type="ECO:0000313" key="1">
    <source>
        <dbReference type="EMBL" id="XCM82823.1"/>
    </source>
</evidence>
<protein>
    <submittedName>
        <fullName evidence="1">Uncharacterized protein</fullName>
    </submittedName>
</protein>
<organism evidence="1">
    <name type="scientific">Kitasatospora camelliae</name>
    <dbReference type="NCBI Taxonomy" id="3156397"/>
    <lineage>
        <taxon>Bacteria</taxon>
        <taxon>Bacillati</taxon>
        <taxon>Actinomycetota</taxon>
        <taxon>Actinomycetes</taxon>
        <taxon>Kitasatosporales</taxon>
        <taxon>Streptomycetaceae</taxon>
        <taxon>Kitasatospora</taxon>
    </lineage>
</organism>
<accession>A0AAU8K453</accession>
<gene>
    <name evidence="1" type="ORF">ABWK59_29880</name>
</gene>
<name>A0AAU8K453_9ACTN</name>